<gene>
    <name evidence="1" type="ORF">GBAR_LOCUS26036</name>
</gene>
<evidence type="ECO:0008006" key="3">
    <source>
        <dbReference type="Google" id="ProtNLM"/>
    </source>
</evidence>
<reference evidence="1" key="1">
    <citation type="submission" date="2023-03" db="EMBL/GenBank/DDBJ databases">
        <authorList>
            <person name="Steffen K."/>
            <person name="Cardenas P."/>
        </authorList>
    </citation>
    <scope>NUCLEOTIDE SEQUENCE</scope>
</reference>
<dbReference type="EMBL" id="CASHTH010003610">
    <property type="protein sequence ID" value="CAI8047114.1"/>
    <property type="molecule type" value="Genomic_DNA"/>
</dbReference>
<evidence type="ECO:0000313" key="2">
    <source>
        <dbReference type="Proteomes" id="UP001174909"/>
    </source>
</evidence>
<accession>A0AA35TFM9</accession>
<protein>
    <recommendedName>
        <fullName evidence="3">Reverse transcriptase zinc-binding domain-containing protein</fullName>
    </recommendedName>
</protein>
<organism evidence="1 2">
    <name type="scientific">Geodia barretti</name>
    <name type="common">Barrett's horny sponge</name>
    <dbReference type="NCBI Taxonomy" id="519541"/>
    <lineage>
        <taxon>Eukaryota</taxon>
        <taxon>Metazoa</taxon>
        <taxon>Porifera</taxon>
        <taxon>Demospongiae</taxon>
        <taxon>Heteroscleromorpha</taxon>
        <taxon>Tetractinellida</taxon>
        <taxon>Astrophorina</taxon>
        <taxon>Geodiidae</taxon>
        <taxon>Geodia</taxon>
    </lineage>
</organism>
<evidence type="ECO:0000313" key="1">
    <source>
        <dbReference type="EMBL" id="CAI8047114.1"/>
    </source>
</evidence>
<keyword evidence="2" id="KW-1185">Reference proteome</keyword>
<dbReference type="AlphaFoldDB" id="A0AA35TFM9"/>
<dbReference type="Proteomes" id="UP001174909">
    <property type="component" value="Unassembled WGS sequence"/>
</dbReference>
<comment type="caution">
    <text evidence="1">The sequence shown here is derived from an EMBL/GenBank/DDBJ whole genome shotgun (WGS) entry which is preliminary data.</text>
</comment>
<name>A0AA35TFM9_GEOBA</name>
<sequence length="201" mass="22465">MDSPLSTSSFMANGARYADFMTECDHIPLSQCTEVKLGRTIPHLSVCRGFPRVTKRNITRIRLLVNCHGLESDTCRFQHRVSAPTCRLCHSGPEDIVHFISHCPALSSARILPPLLAASEIASSLESDQTGFAEYILGCRWIDDPPLQREIVEFIHNLHTERLRHQLALTRSVCHGTHSSAPILVCGLSSPCLVIIWERLE</sequence>
<proteinExistence type="predicted"/>